<evidence type="ECO:0000256" key="8">
    <source>
        <dbReference type="ARBA" id="ARBA00023004"/>
    </source>
</evidence>
<dbReference type="Proteomes" id="UP001597158">
    <property type="component" value="Unassembled WGS sequence"/>
</dbReference>
<evidence type="ECO:0000256" key="2">
    <source>
        <dbReference type="ARBA" id="ARBA00004063"/>
    </source>
</evidence>
<dbReference type="Gene3D" id="2.60.120.620">
    <property type="entry name" value="q2cbj1_9rhob like domain"/>
    <property type="match status" value="1"/>
</dbReference>
<evidence type="ECO:0000313" key="13">
    <source>
        <dbReference type="Proteomes" id="UP001597158"/>
    </source>
</evidence>
<proteinExistence type="inferred from homology"/>
<dbReference type="GO" id="GO:0016491">
    <property type="term" value="F:oxidoreductase activity"/>
    <property type="evidence" value="ECO:0007669"/>
    <property type="project" value="UniProtKB-KW"/>
</dbReference>
<dbReference type="PANTHER" id="PTHR20883:SF48">
    <property type="entry name" value="ECTOINE DIOXYGENASE"/>
    <property type="match status" value="1"/>
</dbReference>
<protein>
    <recommendedName>
        <fullName evidence="10">Ectoine hydroxylase</fullName>
        <ecNumber evidence="10">1.14.11.55</ecNumber>
    </recommendedName>
</protein>
<comment type="cofactor">
    <cofactor evidence="1">
        <name>Fe(2+)</name>
        <dbReference type="ChEBI" id="CHEBI:29033"/>
    </cofactor>
</comment>
<dbReference type="SUPFAM" id="SSF51197">
    <property type="entry name" value="Clavaminate synthase-like"/>
    <property type="match status" value="1"/>
</dbReference>
<dbReference type="NCBIfam" id="TIGR02408">
    <property type="entry name" value="ectoine_ThpD"/>
    <property type="match status" value="1"/>
</dbReference>
<evidence type="ECO:0000256" key="5">
    <source>
        <dbReference type="ARBA" id="ARBA00022723"/>
    </source>
</evidence>
<dbReference type="InterPro" id="IPR008775">
    <property type="entry name" value="Phytyl_CoA_dOase-like"/>
</dbReference>
<dbReference type="EMBL" id="JBHTMC010000021">
    <property type="protein sequence ID" value="MFD1264024.1"/>
    <property type="molecule type" value="Genomic_DNA"/>
</dbReference>
<dbReference type="PANTHER" id="PTHR20883">
    <property type="entry name" value="PHYTANOYL-COA DIOXYGENASE DOMAIN CONTAINING 1"/>
    <property type="match status" value="1"/>
</dbReference>
<feature type="compositionally biased region" description="Basic and acidic residues" evidence="11">
    <location>
        <begin position="17"/>
        <end position="29"/>
    </location>
</feature>
<evidence type="ECO:0000256" key="4">
    <source>
        <dbReference type="ARBA" id="ARBA00011738"/>
    </source>
</evidence>
<evidence type="ECO:0000256" key="1">
    <source>
        <dbReference type="ARBA" id="ARBA00001954"/>
    </source>
</evidence>
<dbReference type="Pfam" id="PF05721">
    <property type="entry name" value="PhyH"/>
    <property type="match status" value="1"/>
</dbReference>
<name>A0ABW3WER8_9RHOO</name>
<evidence type="ECO:0000256" key="6">
    <source>
        <dbReference type="ARBA" id="ARBA00022964"/>
    </source>
</evidence>
<comment type="subunit">
    <text evidence="4">Homodimer.</text>
</comment>
<dbReference type="InterPro" id="IPR012774">
    <property type="entry name" value="EctD"/>
</dbReference>
<feature type="region of interest" description="Disordered" evidence="11">
    <location>
        <begin position="1"/>
        <end position="39"/>
    </location>
</feature>
<sequence>MMSMTGMNAARPTLTRPRADDRYPSRFDPEPQIGPRLDPVTYPHATAGPLNAEALRFYEENGYLHFDQLLDAGEVQDCLNELARLRTDESVKDLDEAVIEPGSRELRSIFAVHRSSAVLARLANHPRLVAIAEQLLGSKVYIHQSRVNYKGGFRGKEFYWHSDFETWHVEDGIPAMRMVSCSIALTANTPHNGPLMIIPGSHHRYVRCVGATPENHYKASLRQQDIGVPDETSLSRLVEDFGIVAPTGPAGAVTFFECNVMHGSSSNITPLPRSNLFMVFNSVNNTPVAPFCGLEPRPNFIAEREDFTPVGQGTDGGDPCDAEARALTPA</sequence>
<evidence type="ECO:0000256" key="7">
    <source>
        <dbReference type="ARBA" id="ARBA00023002"/>
    </source>
</evidence>
<organism evidence="12 13">
    <name type="scientific">Thauera mechernichensis</name>
    <dbReference type="NCBI Taxonomy" id="82788"/>
    <lineage>
        <taxon>Bacteria</taxon>
        <taxon>Pseudomonadati</taxon>
        <taxon>Pseudomonadota</taxon>
        <taxon>Betaproteobacteria</taxon>
        <taxon>Rhodocyclales</taxon>
        <taxon>Zoogloeaceae</taxon>
        <taxon>Thauera</taxon>
    </lineage>
</organism>
<comment type="catalytic activity">
    <reaction evidence="9">
        <text>L-ectoine + 2-oxoglutarate + O2 = 5-hydroxyectoine + succinate + CO2</text>
        <dbReference type="Rhea" id="RHEA:45740"/>
        <dbReference type="ChEBI" id="CHEBI:15379"/>
        <dbReference type="ChEBI" id="CHEBI:16526"/>
        <dbReference type="ChEBI" id="CHEBI:16810"/>
        <dbReference type="ChEBI" id="CHEBI:30031"/>
        <dbReference type="ChEBI" id="CHEBI:58515"/>
        <dbReference type="ChEBI" id="CHEBI:85413"/>
        <dbReference type="EC" id="1.14.11.55"/>
    </reaction>
</comment>
<evidence type="ECO:0000256" key="3">
    <source>
        <dbReference type="ARBA" id="ARBA00007851"/>
    </source>
</evidence>
<keyword evidence="13" id="KW-1185">Reference proteome</keyword>
<keyword evidence="7 12" id="KW-0560">Oxidoreductase</keyword>
<evidence type="ECO:0000256" key="9">
    <source>
        <dbReference type="ARBA" id="ARBA00049228"/>
    </source>
</evidence>
<evidence type="ECO:0000256" key="11">
    <source>
        <dbReference type="SAM" id="MobiDB-lite"/>
    </source>
</evidence>
<comment type="similarity">
    <text evidence="3">Belongs to the PhyH family. EctD subfamily.</text>
</comment>
<keyword evidence="5" id="KW-0479">Metal-binding</keyword>
<dbReference type="EC" id="1.14.11.55" evidence="10"/>
<comment type="function">
    <text evidence="2">Involved in the biosynthesis of 5-hydroxyectoine, called compatible solute, which helps organisms to survive extreme osmotic stress by acting as a highly soluble organic osmolyte. Catalyzes the 2-oxoglutarate-dependent selective hydroxylation of L-ectoine to yield (4S,5S)-5-hydroxyectoine.</text>
</comment>
<keyword evidence="6" id="KW-0223">Dioxygenase</keyword>
<reference evidence="13" key="1">
    <citation type="journal article" date="2019" name="Int. J. Syst. Evol. Microbiol.">
        <title>The Global Catalogue of Microorganisms (GCM) 10K type strain sequencing project: providing services to taxonomists for standard genome sequencing and annotation.</title>
        <authorList>
            <consortium name="The Broad Institute Genomics Platform"/>
            <consortium name="The Broad Institute Genome Sequencing Center for Infectious Disease"/>
            <person name="Wu L."/>
            <person name="Ma J."/>
        </authorList>
    </citation>
    <scope>NUCLEOTIDE SEQUENCE [LARGE SCALE GENOMIC DNA]</scope>
    <source>
        <strain evidence="13">CCUG 48884</strain>
    </source>
</reference>
<dbReference type="RefSeq" id="WP_232431520.1">
    <property type="nucleotide sequence ID" value="NZ_JARQZE010000029.1"/>
</dbReference>
<gene>
    <name evidence="12" type="primary">thpD</name>
    <name evidence="12" type="ORF">ACFQ4M_10555</name>
</gene>
<evidence type="ECO:0000313" key="12">
    <source>
        <dbReference type="EMBL" id="MFD1264024.1"/>
    </source>
</evidence>
<keyword evidence="8" id="KW-0408">Iron</keyword>
<evidence type="ECO:0000256" key="10">
    <source>
        <dbReference type="NCBIfam" id="TIGR02408"/>
    </source>
</evidence>
<accession>A0ABW3WER8</accession>
<comment type="caution">
    <text evidence="12">The sequence shown here is derived from an EMBL/GenBank/DDBJ whole genome shotgun (WGS) entry which is preliminary data.</text>
</comment>